<keyword evidence="2" id="KW-0238">DNA-binding</keyword>
<proteinExistence type="predicted"/>
<feature type="region of interest" description="Disordered" evidence="5">
    <location>
        <begin position="176"/>
        <end position="212"/>
    </location>
</feature>
<keyword evidence="4" id="KW-0539">Nucleus</keyword>
<evidence type="ECO:0000259" key="6">
    <source>
        <dbReference type="PROSITE" id="PS51005"/>
    </source>
</evidence>
<dbReference type="STRING" id="40148.A0A0D9ZZ76"/>
<dbReference type="AlphaFoldDB" id="A0A0D9ZZ76"/>
<dbReference type="Pfam" id="PF02365">
    <property type="entry name" value="NAM"/>
    <property type="match status" value="1"/>
</dbReference>
<dbReference type="InterPro" id="IPR036093">
    <property type="entry name" value="NAC_dom_sf"/>
</dbReference>
<reference evidence="7" key="2">
    <citation type="submission" date="2018-05" db="EMBL/GenBank/DDBJ databases">
        <title>OgluRS3 (Oryza glumaepatula Reference Sequence Version 3).</title>
        <authorList>
            <person name="Zhang J."/>
            <person name="Kudrna D."/>
            <person name="Lee S."/>
            <person name="Talag J."/>
            <person name="Welchert J."/>
            <person name="Wing R.A."/>
        </authorList>
    </citation>
    <scope>NUCLEOTIDE SEQUENCE [LARGE SCALE GENOMIC DNA]</scope>
</reference>
<dbReference type="Proteomes" id="UP000026961">
    <property type="component" value="Chromosome 5"/>
</dbReference>
<dbReference type="FunFam" id="2.170.150.80:FF:000017">
    <property type="entry name" value="Os05g0415400 protein"/>
    <property type="match status" value="1"/>
</dbReference>
<evidence type="ECO:0000256" key="2">
    <source>
        <dbReference type="ARBA" id="ARBA00023125"/>
    </source>
</evidence>
<evidence type="ECO:0000256" key="3">
    <source>
        <dbReference type="ARBA" id="ARBA00023163"/>
    </source>
</evidence>
<dbReference type="PANTHER" id="PTHR31719">
    <property type="entry name" value="NAC TRANSCRIPTION FACTOR 56"/>
    <property type="match status" value="1"/>
</dbReference>
<dbReference type="GO" id="GO:0006355">
    <property type="term" value="P:regulation of DNA-templated transcription"/>
    <property type="evidence" value="ECO:0007669"/>
    <property type="project" value="InterPro"/>
</dbReference>
<dbReference type="HOGENOM" id="CLU_898309_0_0_1"/>
<dbReference type="PROSITE" id="PS51005">
    <property type="entry name" value="NAC"/>
    <property type="match status" value="1"/>
</dbReference>
<name>A0A0D9ZZ76_9ORYZ</name>
<dbReference type="eggNOG" id="ENOG502QRBC">
    <property type="taxonomic scope" value="Eukaryota"/>
</dbReference>
<feature type="compositionally biased region" description="Polar residues" evidence="5">
    <location>
        <begin position="181"/>
        <end position="191"/>
    </location>
</feature>
<evidence type="ECO:0000313" key="8">
    <source>
        <dbReference type="Proteomes" id="UP000026961"/>
    </source>
</evidence>
<keyword evidence="3" id="KW-0804">Transcription</keyword>
<feature type="compositionally biased region" description="Pro residues" evidence="5">
    <location>
        <begin position="194"/>
        <end position="210"/>
    </location>
</feature>
<evidence type="ECO:0000256" key="4">
    <source>
        <dbReference type="ARBA" id="ARBA00023242"/>
    </source>
</evidence>
<keyword evidence="8" id="KW-1185">Reference proteome</keyword>
<dbReference type="PANTHER" id="PTHR31719:SF250">
    <property type="entry name" value="OS05G0415400 PROTEIN"/>
    <property type="match status" value="1"/>
</dbReference>
<dbReference type="InterPro" id="IPR003441">
    <property type="entry name" value="NAC-dom"/>
</dbReference>
<protein>
    <recommendedName>
        <fullName evidence="6">NAC domain-containing protein</fullName>
    </recommendedName>
</protein>
<dbReference type="SUPFAM" id="SSF101941">
    <property type="entry name" value="NAC domain"/>
    <property type="match status" value="1"/>
</dbReference>
<dbReference type="EnsemblPlants" id="OGLUM05G17550.1">
    <property type="protein sequence ID" value="OGLUM05G17550.1"/>
    <property type="gene ID" value="OGLUM05G17550"/>
</dbReference>
<sequence length="315" mass="34289">MAMQLSLPVLPTGFRFHPTDEELVINYLQRRATGLSCPIPIIADVEIYNFNPWELPSMALFGEHEWYFFTLRDHRYPNSVRPSRSAASGFWKATGTDKPVQVANMQSTPVAMKKALVFYVGRPPMETKTTWIMHEYRLTNTGGSTASHPSLSSSTAHPSVKLDEWVLCKIFNKSPEPDNTAPPSNVVSRLQCSPPLPPPAAPPGNYPPLPVGATNDGGVFAGAGDMLFTIQEHQEGTPSMLPPIPNLEPPAATIGNSSLNGTAAAAAAAAAAADDGHGRLEEEDTSAYTFTDQEMEQMLMDLMDQDFFGNDQPQE</sequence>
<accession>A0A0D9ZZ76</accession>
<keyword evidence="1" id="KW-0805">Transcription regulation</keyword>
<evidence type="ECO:0000313" key="7">
    <source>
        <dbReference type="EnsemblPlants" id="OGLUM05G17550.1"/>
    </source>
</evidence>
<feature type="domain" description="NAC" evidence="6">
    <location>
        <begin position="10"/>
        <end position="173"/>
    </location>
</feature>
<dbReference type="Gene3D" id="2.170.150.80">
    <property type="entry name" value="NAC domain"/>
    <property type="match status" value="1"/>
</dbReference>
<evidence type="ECO:0000256" key="5">
    <source>
        <dbReference type="SAM" id="MobiDB-lite"/>
    </source>
</evidence>
<reference evidence="7" key="1">
    <citation type="submission" date="2015-04" db="UniProtKB">
        <authorList>
            <consortium name="EnsemblPlants"/>
        </authorList>
    </citation>
    <scope>IDENTIFICATION</scope>
</reference>
<evidence type="ECO:0000256" key="1">
    <source>
        <dbReference type="ARBA" id="ARBA00023015"/>
    </source>
</evidence>
<dbReference type="GO" id="GO:0003677">
    <property type="term" value="F:DNA binding"/>
    <property type="evidence" value="ECO:0007669"/>
    <property type="project" value="UniProtKB-KW"/>
</dbReference>
<organism evidence="7">
    <name type="scientific">Oryza glumipatula</name>
    <dbReference type="NCBI Taxonomy" id="40148"/>
    <lineage>
        <taxon>Eukaryota</taxon>
        <taxon>Viridiplantae</taxon>
        <taxon>Streptophyta</taxon>
        <taxon>Embryophyta</taxon>
        <taxon>Tracheophyta</taxon>
        <taxon>Spermatophyta</taxon>
        <taxon>Magnoliopsida</taxon>
        <taxon>Liliopsida</taxon>
        <taxon>Poales</taxon>
        <taxon>Poaceae</taxon>
        <taxon>BOP clade</taxon>
        <taxon>Oryzoideae</taxon>
        <taxon>Oryzeae</taxon>
        <taxon>Oryzinae</taxon>
        <taxon>Oryza</taxon>
    </lineage>
</organism>
<dbReference type="Gramene" id="OGLUM05G17550.1">
    <property type="protein sequence ID" value="OGLUM05G17550.1"/>
    <property type="gene ID" value="OGLUM05G17550"/>
</dbReference>